<feature type="transmembrane region" description="Helical" evidence="10">
    <location>
        <begin position="501"/>
        <end position="522"/>
    </location>
</feature>
<evidence type="ECO:0000256" key="1">
    <source>
        <dbReference type="ARBA" id="ARBA00004651"/>
    </source>
</evidence>
<feature type="compositionally biased region" description="Basic residues" evidence="9">
    <location>
        <begin position="545"/>
        <end position="566"/>
    </location>
</feature>
<sequence>VAQVSAAALRLLDGLVVLSDCELLWVQTVQARKLLGDDTAANDSAVVRAGGSACRRPLLGFILFRTSLARDMQAYLAAAGCADAAGGAEWRWTLSMEQEKAIQGRRSDLQGATLRAPIIINFPELYTFIDDLRERKRDYRPKTNFPVVRLMAEQANVQLLVFQRWDYGYNRDADGMFDGLMGELQRFECDLLSTAVYVTDERLYVLDSVAETFPLSSALTQQPSWRRTGVIYRPTSSSHSAADLYLRPFSQGVWLATAAVALLCAVQLVASTRPWMTRVVLGWDECLTAVIGALSQQGADRTPETVSGRTVMVFMLLMSFFLFTSFSAFIVALLQAPAEPLRSPRDLLSSSLKIGAMDVAFIHAWFRGEAEKPKRGVVGDIFVKKIKSHERPAFLPVWEGIERVRGRGYGYQAELNEAYHEIQEKYTQSEKCDLFEMELFPSEAQIIVTVEKSPYREVFSRFVRWQRELGHLDRISRRWYASRPRCESGARGLMAIGIREVVPLLLLLTYGIALSLLCLLVECMSARRQQSQHKTTRSLCQRLFGGRRARPKHKQPQQQRRPRRHGAGAGAGLRPGQGAWPWWRSLELEALEEGPARLLEAHTLHWRARGRAVGHFAWRAQEMGGQQTPVA</sequence>
<keyword evidence="8" id="KW-0325">Glycoprotein</keyword>
<reference evidence="12" key="1">
    <citation type="submission" date="2021-07" db="EMBL/GenBank/DDBJ databases">
        <authorList>
            <person name="Catto M.A."/>
            <person name="Jacobson A."/>
            <person name="Kennedy G."/>
            <person name="Labadie P."/>
            <person name="Hunt B.G."/>
            <person name="Srinivasan R."/>
        </authorList>
    </citation>
    <scope>NUCLEOTIDE SEQUENCE</scope>
    <source>
        <strain evidence="12">PL_HMW_Pooled</strain>
        <tissue evidence="12">Head</tissue>
    </source>
</reference>
<comment type="subcellular location">
    <subcellularLocation>
        <location evidence="1">Cell membrane</location>
        <topology evidence="1">Multi-pass membrane protein</topology>
    </subcellularLocation>
</comment>
<dbReference type="GO" id="GO:0015276">
    <property type="term" value="F:ligand-gated monoatomic ion channel activity"/>
    <property type="evidence" value="ECO:0007669"/>
    <property type="project" value="InterPro"/>
</dbReference>
<name>A0AAE1LFI0_9NEOP</name>
<dbReference type="InterPro" id="IPR001320">
    <property type="entry name" value="Iontro_rcpt_C"/>
</dbReference>
<keyword evidence="3" id="KW-1003">Cell membrane</keyword>
<evidence type="ECO:0000256" key="9">
    <source>
        <dbReference type="SAM" id="MobiDB-lite"/>
    </source>
</evidence>
<proteinExistence type="inferred from homology"/>
<dbReference type="AlphaFoldDB" id="A0AAE1LFI0"/>
<evidence type="ECO:0000313" key="13">
    <source>
        <dbReference type="Proteomes" id="UP001219518"/>
    </source>
</evidence>
<evidence type="ECO:0000313" key="12">
    <source>
        <dbReference type="EMBL" id="KAK3917510.1"/>
    </source>
</evidence>
<keyword evidence="7 12" id="KW-0675">Receptor</keyword>
<feature type="non-terminal residue" evidence="12">
    <location>
        <position position="1"/>
    </location>
</feature>
<dbReference type="SUPFAM" id="SSF53850">
    <property type="entry name" value="Periplasmic binding protein-like II"/>
    <property type="match status" value="1"/>
</dbReference>
<accession>A0AAE1LFI0</accession>
<reference evidence="12" key="2">
    <citation type="journal article" date="2023" name="BMC Genomics">
        <title>Pest status, molecular evolution, and epigenetic factors derived from the genome assembly of Frankliniella fusca, a thysanopteran phytovirus vector.</title>
        <authorList>
            <person name="Catto M.A."/>
            <person name="Labadie P.E."/>
            <person name="Jacobson A.L."/>
            <person name="Kennedy G.G."/>
            <person name="Srinivasan R."/>
            <person name="Hunt B.G."/>
        </authorList>
    </citation>
    <scope>NUCLEOTIDE SEQUENCE</scope>
    <source>
        <strain evidence="12">PL_HMW_Pooled</strain>
    </source>
</reference>
<evidence type="ECO:0000256" key="6">
    <source>
        <dbReference type="ARBA" id="ARBA00023136"/>
    </source>
</evidence>
<feature type="transmembrane region" description="Helical" evidence="10">
    <location>
        <begin position="311"/>
        <end position="335"/>
    </location>
</feature>
<evidence type="ECO:0000256" key="7">
    <source>
        <dbReference type="ARBA" id="ARBA00023170"/>
    </source>
</evidence>
<evidence type="ECO:0000256" key="2">
    <source>
        <dbReference type="ARBA" id="ARBA00008685"/>
    </source>
</evidence>
<evidence type="ECO:0000256" key="5">
    <source>
        <dbReference type="ARBA" id="ARBA00022989"/>
    </source>
</evidence>
<feature type="domain" description="Ionotropic glutamate receptor C-terminal" evidence="11">
    <location>
        <begin position="254"/>
        <end position="483"/>
    </location>
</feature>
<evidence type="ECO:0000259" key="11">
    <source>
        <dbReference type="Pfam" id="PF00060"/>
    </source>
</evidence>
<feature type="region of interest" description="Disordered" evidence="9">
    <location>
        <begin position="545"/>
        <end position="576"/>
    </location>
</feature>
<keyword evidence="5 10" id="KW-1133">Transmembrane helix</keyword>
<dbReference type="Proteomes" id="UP001219518">
    <property type="component" value="Unassembled WGS sequence"/>
</dbReference>
<protein>
    <submittedName>
        <fullName evidence="12">Glutamate receptor ionotropic, kainate 2</fullName>
    </submittedName>
</protein>
<dbReference type="Gene3D" id="1.10.287.70">
    <property type="match status" value="1"/>
</dbReference>
<dbReference type="InterPro" id="IPR052192">
    <property type="entry name" value="Insect_Ionotropic_Sensory_Rcpt"/>
</dbReference>
<keyword evidence="13" id="KW-1185">Reference proteome</keyword>
<keyword evidence="6 10" id="KW-0472">Membrane</keyword>
<dbReference type="PANTHER" id="PTHR42643:SF30">
    <property type="entry name" value="IONOTROPIC RECEPTOR 40A-RELATED"/>
    <property type="match status" value="1"/>
</dbReference>
<dbReference type="Pfam" id="PF00060">
    <property type="entry name" value="Lig_chan"/>
    <property type="match status" value="1"/>
</dbReference>
<evidence type="ECO:0000256" key="10">
    <source>
        <dbReference type="SAM" id="Phobius"/>
    </source>
</evidence>
<comment type="caution">
    <text evidence="12">The sequence shown here is derived from an EMBL/GenBank/DDBJ whole genome shotgun (WGS) entry which is preliminary data.</text>
</comment>
<evidence type="ECO:0000256" key="3">
    <source>
        <dbReference type="ARBA" id="ARBA00022475"/>
    </source>
</evidence>
<comment type="similarity">
    <text evidence="2">Belongs to the glutamate-gated ion channel (TC 1.A.10.1) family.</text>
</comment>
<feature type="transmembrane region" description="Helical" evidence="10">
    <location>
        <begin position="252"/>
        <end position="270"/>
    </location>
</feature>
<organism evidence="12 13">
    <name type="scientific">Frankliniella fusca</name>
    <dbReference type="NCBI Taxonomy" id="407009"/>
    <lineage>
        <taxon>Eukaryota</taxon>
        <taxon>Metazoa</taxon>
        <taxon>Ecdysozoa</taxon>
        <taxon>Arthropoda</taxon>
        <taxon>Hexapoda</taxon>
        <taxon>Insecta</taxon>
        <taxon>Pterygota</taxon>
        <taxon>Neoptera</taxon>
        <taxon>Paraneoptera</taxon>
        <taxon>Thysanoptera</taxon>
        <taxon>Terebrantia</taxon>
        <taxon>Thripoidea</taxon>
        <taxon>Thripidae</taxon>
        <taxon>Frankliniella</taxon>
    </lineage>
</organism>
<dbReference type="PANTHER" id="PTHR42643">
    <property type="entry name" value="IONOTROPIC RECEPTOR 20A-RELATED"/>
    <property type="match status" value="1"/>
</dbReference>
<evidence type="ECO:0000256" key="8">
    <source>
        <dbReference type="ARBA" id="ARBA00023180"/>
    </source>
</evidence>
<gene>
    <name evidence="12" type="ORF">KUF71_026191</name>
</gene>
<evidence type="ECO:0000256" key="4">
    <source>
        <dbReference type="ARBA" id="ARBA00022692"/>
    </source>
</evidence>
<dbReference type="EMBL" id="JAHWGI010000734">
    <property type="protein sequence ID" value="KAK3917510.1"/>
    <property type="molecule type" value="Genomic_DNA"/>
</dbReference>
<dbReference type="GO" id="GO:0005886">
    <property type="term" value="C:plasma membrane"/>
    <property type="evidence" value="ECO:0007669"/>
    <property type="project" value="UniProtKB-SubCell"/>
</dbReference>
<dbReference type="GO" id="GO:0050906">
    <property type="term" value="P:detection of stimulus involved in sensory perception"/>
    <property type="evidence" value="ECO:0007669"/>
    <property type="project" value="UniProtKB-ARBA"/>
</dbReference>
<keyword evidence="4 10" id="KW-0812">Transmembrane</keyword>